<evidence type="ECO:0000313" key="2">
    <source>
        <dbReference type="Proteomes" id="UP000607653"/>
    </source>
</evidence>
<organism evidence="1 2">
    <name type="scientific">Nelumbo nucifera</name>
    <name type="common">Sacred lotus</name>
    <dbReference type="NCBI Taxonomy" id="4432"/>
    <lineage>
        <taxon>Eukaryota</taxon>
        <taxon>Viridiplantae</taxon>
        <taxon>Streptophyta</taxon>
        <taxon>Embryophyta</taxon>
        <taxon>Tracheophyta</taxon>
        <taxon>Spermatophyta</taxon>
        <taxon>Magnoliopsida</taxon>
        <taxon>Proteales</taxon>
        <taxon>Nelumbonaceae</taxon>
        <taxon>Nelumbo</taxon>
    </lineage>
</organism>
<name>A0A822ZDT5_NELNU</name>
<keyword evidence="2" id="KW-1185">Reference proteome</keyword>
<dbReference type="EMBL" id="DUZY01000006">
    <property type="protein sequence ID" value="DAD42743.1"/>
    <property type="molecule type" value="Genomic_DNA"/>
</dbReference>
<accession>A0A822ZDT5</accession>
<dbReference type="Proteomes" id="UP000607653">
    <property type="component" value="Unassembled WGS sequence"/>
</dbReference>
<dbReference type="AlphaFoldDB" id="A0A822ZDT5"/>
<protein>
    <submittedName>
        <fullName evidence="1">Uncharacterized protein</fullName>
    </submittedName>
</protein>
<evidence type="ECO:0000313" key="1">
    <source>
        <dbReference type="EMBL" id="DAD42743.1"/>
    </source>
</evidence>
<proteinExistence type="predicted"/>
<sequence length="27" mass="2871">MSDSSPSAGIISELHYLADLCIFVNMG</sequence>
<reference evidence="1 2" key="1">
    <citation type="journal article" date="2020" name="Mol. Biol. Evol.">
        <title>Distinct Expression and Methylation Patterns for Genes with Different Fates following a Single Whole-Genome Duplication in Flowering Plants.</title>
        <authorList>
            <person name="Shi T."/>
            <person name="Rahmani R.S."/>
            <person name="Gugger P.F."/>
            <person name="Wang M."/>
            <person name="Li H."/>
            <person name="Zhang Y."/>
            <person name="Li Z."/>
            <person name="Wang Q."/>
            <person name="Van de Peer Y."/>
            <person name="Marchal K."/>
            <person name="Chen J."/>
        </authorList>
    </citation>
    <scope>NUCLEOTIDE SEQUENCE [LARGE SCALE GENOMIC DNA]</scope>
    <source>
        <tissue evidence="1">Leaf</tissue>
    </source>
</reference>
<comment type="caution">
    <text evidence="1">The sequence shown here is derived from an EMBL/GenBank/DDBJ whole genome shotgun (WGS) entry which is preliminary data.</text>
</comment>
<gene>
    <name evidence="1" type="ORF">HUJ06_000973</name>
</gene>